<keyword evidence="2" id="KW-1185">Reference proteome</keyword>
<dbReference type="EMBL" id="FNWL01000005">
    <property type="protein sequence ID" value="SEH18013.1"/>
    <property type="molecule type" value="Genomic_DNA"/>
</dbReference>
<dbReference type="Proteomes" id="UP000199112">
    <property type="component" value="Unassembled WGS sequence"/>
</dbReference>
<reference evidence="2" key="1">
    <citation type="submission" date="2016-10" db="EMBL/GenBank/DDBJ databases">
        <authorList>
            <person name="Varghese N."/>
            <person name="Submissions S."/>
        </authorList>
    </citation>
    <scope>NUCLEOTIDE SEQUENCE [LARGE SCALE GENOMIC DNA]</scope>
    <source>
        <strain evidence="2">CGMCC 1.8981</strain>
    </source>
</reference>
<dbReference type="AlphaFoldDB" id="A0A1H6G6R3"/>
<gene>
    <name evidence="1" type="ORF">SAMN04487967_3538</name>
</gene>
<proteinExistence type="predicted"/>
<protein>
    <submittedName>
        <fullName evidence="1">Uncharacterized protein</fullName>
    </submittedName>
</protein>
<evidence type="ECO:0000313" key="1">
    <source>
        <dbReference type="EMBL" id="SEH18013.1"/>
    </source>
</evidence>
<sequence length="67" mass="7529">MTCVMKQHQLATVHFITYDFLPFTNSFTSGFSELENPLGNWDEPGRDILAQEDSYSAAERVALACTI</sequence>
<evidence type="ECO:0000313" key="2">
    <source>
        <dbReference type="Proteomes" id="UP000199112"/>
    </source>
</evidence>
<accession>A0A1H6G6R3</accession>
<name>A0A1H6G6R3_9EURY</name>
<organism evidence="1 2">
    <name type="scientific">Natronorubrum sediminis</name>
    <dbReference type="NCBI Taxonomy" id="640943"/>
    <lineage>
        <taxon>Archaea</taxon>
        <taxon>Methanobacteriati</taxon>
        <taxon>Methanobacteriota</taxon>
        <taxon>Stenosarchaea group</taxon>
        <taxon>Halobacteria</taxon>
        <taxon>Halobacteriales</taxon>
        <taxon>Natrialbaceae</taxon>
        <taxon>Natronorubrum</taxon>
    </lineage>
</organism>